<dbReference type="Proteomes" id="UP000192578">
    <property type="component" value="Unassembled WGS sequence"/>
</dbReference>
<dbReference type="Pfam" id="PF14214">
    <property type="entry name" value="Helitron_like_N"/>
    <property type="match status" value="1"/>
</dbReference>
<feature type="region of interest" description="Disordered" evidence="1">
    <location>
        <begin position="18"/>
        <end position="43"/>
    </location>
</feature>
<dbReference type="EMBL" id="MTYJ01000198">
    <property type="protein sequence ID" value="OWA50645.1"/>
    <property type="molecule type" value="Genomic_DNA"/>
</dbReference>
<keyword evidence="4" id="KW-1185">Reference proteome</keyword>
<evidence type="ECO:0000259" key="2">
    <source>
        <dbReference type="Pfam" id="PF14214"/>
    </source>
</evidence>
<name>A0A9X6RK55_HYPEX</name>
<accession>A0A9X6RK55</accession>
<dbReference type="InterPro" id="IPR025476">
    <property type="entry name" value="Helitron_helicase-like"/>
</dbReference>
<proteinExistence type="predicted"/>
<dbReference type="AlphaFoldDB" id="A0A9X6RK55"/>
<evidence type="ECO:0000256" key="1">
    <source>
        <dbReference type="SAM" id="MobiDB-lite"/>
    </source>
</evidence>
<comment type="caution">
    <text evidence="3">The sequence shown here is derived from an EMBL/GenBank/DDBJ whole genome shotgun (WGS) entry which is preliminary data.</text>
</comment>
<protein>
    <recommendedName>
        <fullName evidence="2">Helitron helicase-like domain-containing protein</fullName>
    </recommendedName>
</protein>
<gene>
    <name evidence="3" type="ORF">BV898_15155</name>
</gene>
<sequence>MSLLQLNRLHVLVCQRRKPEPSGRISPAGPSTQVHSHAVEREAPVAEDECRVDNSFALPLPPQVAEDQLADQIVQSLIKAPNSNAVPWPVIGGVPVNEFEKNTGFVTKAFPALFPFGTGDLRADRPRQIKPVNYFRHLLKYKDGRYAQHGQFLFFAFNCEVRWRALTQGSVFLQHLSVDDRNMSAEDFRAKYARDPKSMVARILRFGECLRGSRQYWFMEREKLTDLINQEGSPTVFMTFSFADTRCPELHRLMPKGLPDPALPESEKVKHRMASVNKNPLLTAWFLHERFKSYVKNVLKTLFAITISWYRTEWQHRGTGHFHGFLWFEDAPDITDMDGKTADELKQITAYFDKLIITWNVALGAVSPALHPCELSGAQLKDDLGDLGNCQNILLRHTRCAVGRCLVMLKTTLEWICRFNFPFDLSELSAVLKNAKNHWKFMPRRNDPLLNCHNPVLVQTWRANCDFQAIVSMDELKRYITKYASKHDTCSKSFADIFRGLLQDAGKDETVKSSIQKLLIKTVSERDYGAQEVAHLLYSLPLVTCSKQFVKLFLYENSHLRRLQQIRARQPAGENATASDILQHYADRSEEQEELSLREMAINFKWTRQSGWIALAIKDRNILSVLPKLTPDPADAAYCRQRLILEVPWRQLADLDAGFDDWVQAHASHFSAAGWRNLLDEEELP</sequence>
<dbReference type="OrthoDB" id="416437at2759"/>
<evidence type="ECO:0000313" key="4">
    <source>
        <dbReference type="Proteomes" id="UP000192578"/>
    </source>
</evidence>
<organism evidence="3 4">
    <name type="scientific">Hypsibius exemplaris</name>
    <name type="common">Freshwater tardigrade</name>
    <dbReference type="NCBI Taxonomy" id="2072580"/>
    <lineage>
        <taxon>Eukaryota</taxon>
        <taxon>Metazoa</taxon>
        <taxon>Ecdysozoa</taxon>
        <taxon>Tardigrada</taxon>
        <taxon>Eutardigrada</taxon>
        <taxon>Parachela</taxon>
        <taxon>Hypsibioidea</taxon>
        <taxon>Hypsibiidae</taxon>
        <taxon>Hypsibius</taxon>
    </lineage>
</organism>
<feature type="domain" description="Helitron helicase-like" evidence="2">
    <location>
        <begin position="134"/>
        <end position="325"/>
    </location>
</feature>
<evidence type="ECO:0000313" key="3">
    <source>
        <dbReference type="EMBL" id="OWA50645.1"/>
    </source>
</evidence>
<reference evidence="4" key="1">
    <citation type="submission" date="2017-01" db="EMBL/GenBank/DDBJ databases">
        <title>Comparative genomics of anhydrobiosis in the tardigrade Hypsibius dujardini.</title>
        <authorList>
            <person name="Yoshida Y."/>
            <person name="Koutsovoulos G."/>
            <person name="Laetsch D."/>
            <person name="Stevens L."/>
            <person name="Kumar S."/>
            <person name="Horikawa D."/>
            <person name="Ishino K."/>
            <person name="Komine S."/>
            <person name="Tomita M."/>
            <person name="Blaxter M."/>
            <person name="Arakawa K."/>
        </authorList>
    </citation>
    <scope>NUCLEOTIDE SEQUENCE [LARGE SCALE GENOMIC DNA]</scope>
    <source>
        <strain evidence="4">Z151</strain>
    </source>
</reference>